<gene>
    <name evidence="3" type="ORF">VTL71DRAFT_11812</name>
</gene>
<evidence type="ECO:0000256" key="1">
    <source>
        <dbReference type="SAM" id="SignalP"/>
    </source>
</evidence>
<dbReference type="InterPro" id="IPR036065">
    <property type="entry name" value="BolA-like_sf"/>
</dbReference>
<protein>
    <recommendedName>
        <fullName evidence="2">SGNH hydrolase-type esterase domain-containing protein</fullName>
    </recommendedName>
</protein>
<evidence type="ECO:0000313" key="4">
    <source>
        <dbReference type="Proteomes" id="UP001595075"/>
    </source>
</evidence>
<reference evidence="3 4" key="1">
    <citation type="journal article" date="2024" name="Commun. Biol.">
        <title>Comparative genomic analysis of thermophilic fungi reveals convergent evolutionary adaptations and gene losses.</title>
        <authorList>
            <person name="Steindorff A.S."/>
            <person name="Aguilar-Pontes M.V."/>
            <person name="Robinson A.J."/>
            <person name="Andreopoulos B."/>
            <person name="LaButti K."/>
            <person name="Kuo A."/>
            <person name="Mondo S."/>
            <person name="Riley R."/>
            <person name="Otillar R."/>
            <person name="Haridas S."/>
            <person name="Lipzen A."/>
            <person name="Grimwood J."/>
            <person name="Schmutz J."/>
            <person name="Clum A."/>
            <person name="Reid I.D."/>
            <person name="Moisan M.C."/>
            <person name="Butler G."/>
            <person name="Nguyen T.T.M."/>
            <person name="Dewar K."/>
            <person name="Conant G."/>
            <person name="Drula E."/>
            <person name="Henrissat B."/>
            <person name="Hansel C."/>
            <person name="Singer S."/>
            <person name="Hutchinson M.I."/>
            <person name="de Vries R.P."/>
            <person name="Natvig D.O."/>
            <person name="Powell A.J."/>
            <person name="Tsang A."/>
            <person name="Grigoriev I.V."/>
        </authorList>
    </citation>
    <scope>NUCLEOTIDE SEQUENCE [LARGE SCALE GENOMIC DNA]</scope>
    <source>
        <strain evidence="3 4">CBS 494.80</strain>
    </source>
</reference>
<dbReference type="InterPro" id="IPR037460">
    <property type="entry name" value="SEST-like"/>
</dbReference>
<dbReference type="Pfam" id="PF01722">
    <property type="entry name" value="BolA"/>
    <property type="match status" value="1"/>
</dbReference>
<feature type="signal peptide" evidence="1">
    <location>
        <begin position="1"/>
        <end position="19"/>
    </location>
</feature>
<feature type="chain" id="PRO_5045320031" description="SGNH hydrolase-type esterase domain-containing protein" evidence="1">
    <location>
        <begin position="20"/>
        <end position="435"/>
    </location>
</feature>
<evidence type="ECO:0000313" key="3">
    <source>
        <dbReference type="EMBL" id="KAL2072469.1"/>
    </source>
</evidence>
<dbReference type="InterPro" id="IPR036514">
    <property type="entry name" value="SGNH_hydro_sf"/>
</dbReference>
<dbReference type="Proteomes" id="UP001595075">
    <property type="component" value="Unassembled WGS sequence"/>
</dbReference>
<dbReference type="SUPFAM" id="SSF52266">
    <property type="entry name" value="SGNH hydrolase"/>
    <property type="match status" value="1"/>
</dbReference>
<dbReference type="SUPFAM" id="SSF82657">
    <property type="entry name" value="BolA-like"/>
    <property type="match status" value="1"/>
</dbReference>
<dbReference type="Pfam" id="PF13472">
    <property type="entry name" value="Lipase_GDSL_2"/>
    <property type="match status" value="1"/>
</dbReference>
<dbReference type="Gene3D" id="3.40.50.1110">
    <property type="entry name" value="SGNH hydrolase"/>
    <property type="match status" value="1"/>
</dbReference>
<dbReference type="InterPro" id="IPR013830">
    <property type="entry name" value="SGNH_hydro"/>
</dbReference>
<comment type="caution">
    <text evidence="3">The sequence shown here is derived from an EMBL/GenBank/DDBJ whole genome shotgun (WGS) entry which is preliminary data.</text>
</comment>
<name>A0ABR4CTR1_9HELO</name>
<feature type="domain" description="SGNH hydrolase-type esterase" evidence="2">
    <location>
        <begin position="41"/>
        <end position="160"/>
    </location>
</feature>
<accession>A0ABR4CTR1</accession>
<sequence length="435" mass="46630">MAAIRRFSALLALLHLVSATPIRTGNISEPCTFNLPSSYAALGDSFAAGLGSGIPVDGDVKCQRQNGSYPEQLFRLNPFNGTSSSFNFVACSGDKLKDIDAQVTKLAQKKFDLITLTISGNDFGFGSIAEACVYQTRSANITNPQKICDAALAIGEARVANRSIWDSFDQKLALIKSTSLNTGGRIFVTGYAKFFAPPLDGDACDSISFFPIPQLAALNMTASTRRRANSLVASVNHGIQKSTVKSGSDALFINFDKLYEGRRFCEAKNAKDPIGSNNPNVFFNDLATILPVPGVANVTMQTPGLKVDITNVLQQNTLAKGSRFKMAETAGVTQEALREKIMQSLDAVHVEIEDMSGGCGQAYSAIIVSAQFEKKTTLARHRLVNTALKAEVAAIHAWTPKCYTPEQWEKLNAEGKAVVAPGKETNGEVVNGTTA</sequence>
<organism evidence="3 4">
    <name type="scientific">Oculimacula yallundae</name>
    <dbReference type="NCBI Taxonomy" id="86028"/>
    <lineage>
        <taxon>Eukaryota</taxon>
        <taxon>Fungi</taxon>
        <taxon>Dikarya</taxon>
        <taxon>Ascomycota</taxon>
        <taxon>Pezizomycotina</taxon>
        <taxon>Leotiomycetes</taxon>
        <taxon>Helotiales</taxon>
        <taxon>Ploettnerulaceae</taxon>
        <taxon>Oculimacula</taxon>
    </lineage>
</organism>
<proteinExistence type="predicted"/>
<dbReference type="Gene3D" id="3.10.20.90">
    <property type="entry name" value="Phosphatidylinositol 3-kinase Catalytic Subunit, Chain A, domain 1"/>
    <property type="match status" value="1"/>
</dbReference>
<dbReference type="CDD" id="cd01823">
    <property type="entry name" value="SEST_like"/>
    <property type="match status" value="1"/>
</dbReference>
<dbReference type="PANTHER" id="PTHR37981:SF1">
    <property type="entry name" value="SGNH HYDROLASE-TYPE ESTERASE DOMAIN-CONTAINING PROTEIN"/>
    <property type="match status" value="1"/>
</dbReference>
<keyword evidence="4" id="KW-1185">Reference proteome</keyword>
<dbReference type="InterPro" id="IPR002634">
    <property type="entry name" value="BolA"/>
</dbReference>
<keyword evidence="1" id="KW-0732">Signal</keyword>
<evidence type="ECO:0000259" key="2">
    <source>
        <dbReference type="Pfam" id="PF13472"/>
    </source>
</evidence>
<dbReference type="EMBL" id="JAZHXI010000004">
    <property type="protein sequence ID" value="KAL2072469.1"/>
    <property type="molecule type" value="Genomic_DNA"/>
</dbReference>
<dbReference type="PANTHER" id="PTHR37981">
    <property type="entry name" value="LIPASE 2"/>
    <property type="match status" value="1"/>
</dbReference>